<evidence type="ECO:0000256" key="2">
    <source>
        <dbReference type="ARBA" id="ARBA00022692"/>
    </source>
</evidence>
<comment type="subcellular location">
    <subcellularLocation>
        <location evidence="1">Membrane</location>
        <topology evidence="1">Multi-pass membrane protein</topology>
    </subcellularLocation>
</comment>
<dbReference type="InterPro" id="IPR002293">
    <property type="entry name" value="AA/rel_permease1"/>
</dbReference>
<feature type="transmembrane region" description="Helical" evidence="5">
    <location>
        <begin position="75"/>
        <end position="96"/>
    </location>
</feature>
<sequence length="323" mass="34833">MGLYGGLYAYSGWDILNFGTGEIYKPKRNMPLALLSGILIVSVVYFAINIAYFAVLDVDTMKSSNAVAALFSQKTLGSFSAAIPFLIGVLLIGSLNSNLFCGSRYMFGAAKQGHLPACFSCVNVINESPRVAVFAQSALAIAISFVGDLDALIGYVMFGFWAQRIFTLVALLTIRYKGIPVHPDAIRIPIALIYVFLAINIGLVIIPIIQDFAITSLGICICLVGFGFYFLFVYPTATPLILTHINNAATVTASILFDALPDVKSKGGVLPSTTLLVSSDSQQMLLQKRTSFSLISDDSVPDLHSDEKNTLIRNGSGSGLRMW</sequence>
<evidence type="ECO:0000256" key="3">
    <source>
        <dbReference type="ARBA" id="ARBA00022989"/>
    </source>
</evidence>
<dbReference type="Proteomes" id="UP000887574">
    <property type="component" value="Unplaced"/>
</dbReference>
<organism evidence="6 7">
    <name type="scientific">Ditylenchus dipsaci</name>
    <dbReference type="NCBI Taxonomy" id="166011"/>
    <lineage>
        <taxon>Eukaryota</taxon>
        <taxon>Metazoa</taxon>
        <taxon>Ecdysozoa</taxon>
        <taxon>Nematoda</taxon>
        <taxon>Chromadorea</taxon>
        <taxon>Rhabditida</taxon>
        <taxon>Tylenchina</taxon>
        <taxon>Tylenchomorpha</taxon>
        <taxon>Sphaerularioidea</taxon>
        <taxon>Anguinidae</taxon>
        <taxon>Anguininae</taxon>
        <taxon>Ditylenchus</taxon>
    </lineage>
</organism>
<evidence type="ECO:0000256" key="1">
    <source>
        <dbReference type="ARBA" id="ARBA00004141"/>
    </source>
</evidence>
<proteinExistence type="predicted"/>
<dbReference type="Pfam" id="PF13520">
    <property type="entry name" value="AA_permease_2"/>
    <property type="match status" value="1"/>
</dbReference>
<name>A0A915E9J0_9BILA</name>
<dbReference type="Gene3D" id="1.20.1740.10">
    <property type="entry name" value="Amino acid/polyamine transporter I"/>
    <property type="match status" value="1"/>
</dbReference>
<accession>A0A915E9J0</accession>
<feature type="transmembrane region" description="Helical" evidence="5">
    <location>
        <begin position="186"/>
        <end position="206"/>
    </location>
</feature>
<dbReference type="GO" id="GO:0016020">
    <property type="term" value="C:membrane"/>
    <property type="evidence" value="ECO:0007669"/>
    <property type="project" value="UniProtKB-SubCell"/>
</dbReference>
<evidence type="ECO:0000313" key="7">
    <source>
        <dbReference type="WBParaSite" id="jg3981"/>
    </source>
</evidence>
<protein>
    <submittedName>
        <fullName evidence="7">Uncharacterized protein</fullName>
    </submittedName>
</protein>
<feature type="transmembrane region" description="Helical" evidence="5">
    <location>
        <begin position="153"/>
        <end position="174"/>
    </location>
</feature>
<feature type="transmembrane region" description="Helical" evidence="5">
    <location>
        <begin position="32"/>
        <end position="55"/>
    </location>
</feature>
<keyword evidence="4 5" id="KW-0472">Membrane</keyword>
<evidence type="ECO:0000313" key="6">
    <source>
        <dbReference type="Proteomes" id="UP000887574"/>
    </source>
</evidence>
<dbReference type="GO" id="GO:0015179">
    <property type="term" value="F:L-amino acid transmembrane transporter activity"/>
    <property type="evidence" value="ECO:0007669"/>
    <property type="project" value="TreeGrafter"/>
</dbReference>
<feature type="transmembrane region" description="Helical" evidence="5">
    <location>
        <begin position="212"/>
        <end position="234"/>
    </location>
</feature>
<dbReference type="InterPro" id="IPR050598">
    <property type="entry name" value="AminoAcid_Transporter"/>
</dbReference>
<dbReference type="AlphaFoldDB" id="A0A915E9J0"/>
<evidence type="ECO:0000256" key="4">
    <source>
        <dbReference type="ARBA" id="ARBA00023136"/>
    </source>
</evidence>
<evidence type="ECO:0000256" key="5">
    <source>
        <dbReference type="SAM" id="Phobius"/>
    </source>
</evidence>
<dbReference type="PANTHER" id="PTHR11785">
    <property type="entry name" value="AMINO ACID TRANSPORTER"/>
    <property type="match status" value="1"/>
</dbReference>
<dbReference type="WBParaSite" id="jg3981">
    <property type="protein sequence ID" value="jg3981"/>
    <property type="gene ID" value="jg3981"/>
</dbReference>
<keyword evidence="3 5" id="KW-1133">Transmembrane helix</keyword>
<reference evidence="7" key="1">
    <citation type="submission" date="2022-11" db="UniProtKB">
        <authorList>
            <consortium name="WormBaseParasite"/>
        </authorList>
    </citation>
    <scope>IDENTIFICATION</scope>
</reference>
<keyword evidence="2 5" id="KW-0812">Transmembrane</keyword>
<keyword evidence="6" id="KW-1185">Reference proteome</keyword>
<dbReference type="PANTHER" id="PTHR11785:SF302">
    <property type="entry name" value="AMINO ACID TRANSPORTER"/>
    <property type="match status" value="1"/>
</dbReference>